<proteinExistence type="predicted"/>
<gene>
    <name evidence="1" type="ORF">PACLA_8A021514</name>
</gene>
<evidence type="ECO:0000313" key="1">
    <source>
        <dbReference type="EMBL" id="CAB3987115.1"/>
    </source>
</evidence>
<name>A0A7D9DK37_PARCT</name>
<evidence type="ECO:0000313" key="2">
    <source>
        <dbReference type="Proteomes" id="UP001152795"/>
    </source>
</evidence>
<dbReference type="OrthoDB" id="5988050at2759"/>
<dbReference type="Proteomes" id="UP001152795">
    <property type="component" value="Unassembled WGS sequence"/>
</dbReference>
<feature type="non-terminal residue" evidence="1">
    <location>
        <position position="114"/>
    </location>
</feature>
<accession>A0A7D9DK37</accession>
<keyword evidence="2" id="KW-1185">Reference proteome</keyword>
<organism evidence="1 2">
    <name type="scientific">Paramuricea clavata</name>
    <name type="common">Red gorgonian</name>
    <name type="synonym">Violescent sea-whip</name>
    <dbReference type="NCBI Taxonomy" id="317549"/>
    <lineage>
        <taxon>Eukaryota</taxon>
        <taxon>Metazoa</taxon>
        <taxon>Cnidaria</taxon>
        <taxon>Anthozoa</taxon>
        <taxon>Octocorallia</taxon>
        <taxon>Malacalcyonacea</taxon>
        <taxon>Plexauridae</taxon>
        <taxon>Paramuricea</taxon>
    </lineage>
</organism>
<sequence length="114" mass="12972">MLRDVDEVFLSQLQSNTEENANGVYEPLFLNVKDLNKNDEFDKNMLSGYRYEVLGGTHNFLATKALASKHPDCETFKGRCAPLFVGLSDQEALWVATKHNKTGSFRHDISFQEE</sequence>
<reference evidence="1" key="1">
    <citation type="submission" date="2020-04" db="EMBL/GenBank/DDBJ databases">
        <authorList>
            <person name="Alioto T."/>
            <person name="Alioto T."/>
            <person name="Gomez Garrido J."/>
        </authorList>
    </citation>
    <scope>NUCLEOTIDE SEQUENCE</scope>
    <source>
        <strain evidence="1">A484AB</strain>
    </source>
</reference>
<dbReference type="EMBL" id="CACRXK020001122">
    <property type="protein sequence ID" value="CAB3987115.1"/>
    <property type="molecule type" value="Genomic_DNA"/>
</dbReference>
<protein>
    <submittedName>
        <fullName evidence="1">Uncharacterized protein</fullName>
    </submittedName>
</protein>
<dbReference type="AlphaFoldDB" id="A0A7D9DK37"/>
<comment type="caution">
    <text evidence="1">The sequence shown here is derived from an EMBL/GenBank/DDBJ whole genome shotgun (WGS) entry which is preliminary data.</text>
</comment>